<evidence type="ECO:0000256" key="6">
    <source>
        <dbReference type="ARBA" id="ARBA00022918"/>
    </source>
</evidence>
<name>A0ABR6GT98_9BURK</name>
<dbReference type="SUPFAM" id="SSF56672">
    <property type="entry name" value="DNA/RNA polymerases"/>
    <property type="match status" value="1"/>
</dbReference>
<evidence type="ECO:0000256" key="9">
    <source>
        <dbReference type="ARBA" id="ARBA00048173"/>
    </source>
</evidence>
<dbReference type="Pfam" id="PF00078">
    <property type="entry name" value="RVT_1"/>
    <property type="match status" value="1"/>
</dbReference>
<sequence>MTPPAPLTYSRWIALSLARACQTDDDAPGGRTASALLGRATACLGAEHRAWLLPLCEQLARLSLPVWQQMTPRLLADHLELMPAFVAGFDPERPPVHVRRLLLRPSRMRPPPFALEHLPLPPWHTLADLAAGLGLELSMLEVLAGPAQRFREADPTPHRPRVQATAHYRSLLVDKRSGGLRLIEAPLPALKAVQRRLLRTLLDRVPVHEAAQGFVAGRNVAGHARMHAGQAWVFRFDLKDFFPSIGAARIRALFRTLGFTEAVADTLTTLCTVRTPRAVRERLRDEGGLSWLEARRLASAHLPQGAPTSPVLANLCAFALDLRLDGLAVRFNAQYSRYADDLVFSGPTTEGLDAVSLHAWVRAIVEDEGFVLRADKTRLMRAGGRQTVTGLVVNETPHLSRPDYDRLRAQLHRLGHEAQVPMSLRAPLLGRLAWARQFVAPSRAEKLQRLFNAIAFVQ</sequence>
<evidence type="ECO:0000256" key="8">
    <source>
        <dbReference type="ARBA" id="ARBA00034120"/>
    </source>
</evidence>
<proteinExistence type="inferred from homology"/>
<evidence type="ECO:0000256" key="3">
    <source>
        <dbReference type="ARBA" id="ARBA00022695"/>
    </source>
</evidence>
<dbReference type="CDD" id="cd03487">
    <property type="entry name" value="RT_Bac_retron_II"/>
    <property type="match status" value="1"/>
</dbReference>
<accession>A0ABR6GT98</accession>
<keyword evidence="6" id="KW-0695">RNA-directed DNA polymerase</keyword>
<evidence type="ECO:0000313" key="12">
    <source>
        <dbReference type="Proteomes" id="UP000574369"/>
    </source>
</evidence>
<dbReference type="EMBL" id="JACHXO010000004">
    <property type="protein sequence ID" value="MBB3195318.1"/>
    <property type="molecule type" value="Genomic_DNA"/>
</dbReference>
<feature type="domain" description="Reverse transcriptase" evidence="10">
    <location>
        <begin position="154"/>
        <end position="393"/>
    </location>
</feature>
<dbReference type="RefSeq" id="WP_088451264.1">
    <property type="nucleotide sequence ID" value="NZ_JACHXO010000004.1"/>
</dbReference>
<dbReference type="PANTHER" id="PTHR34047">
    <property type="entry name" value="NUCLEAR INTRON MATURASE 1, MITOCHONDRIAL-RELATED"/>
    <property type="match status" value="1"/>
</dbReference>
<dbReference type="EC" id="2.7.7.49" evidence="1"/>
<reference evidence="11 12" key="1">
    <citation type="submission" date="2020-08" db="EMBL/GenBank/DDBJ databases">
        <title>Genomic Encyclopedia of Type Strains, Phase III (KMG-III): the genomes of soil and plant-associated and newly described type strains.</title>
        <authorList>
            <person name="Whitman W."/>
        </authorList>
    </citation>
    <scope>NUCLEOTIDE SEQUENCE [LARGE SCALE GENOMIC DNA]</scope>
    <source>
        <strain evidence="11 12">CECT 7247</strain>
    </source>
</reference>
<keyword evidence="7" id="KW-0051">Antiviral defense</keyword>
<organism evidence="11 12">
    <name type="scientific">Roseateles terrae</name>
    <dbReference type="NCBI Taxonomy" id="431060"/>
    <lineage>
        <taxon>Bacteria</taxon>
        <taxon>Pseudomonadati</taxon>
        <taxon>Pseudomonadota</taxon>
        <taxon>Betaproteobacteria</taxon>
        <taxon>Burkholderiales</taxon>
        <taxon>Sphaerotilaceae</taxon>
        <taxon>Roseateles</taxon>
    </lineage>
</organism>
<dbReference type="InterPro" id="IPR000123">
    <property type="entry name" value="Reverse_transcriptase_msDNA"/>
</dbReference>
<protein>
    <recommendedName>
        <fullName evidence="1">RNA-directed DNA polymerase</fullName>
        <ecNumber evidence="1">2.7.7.49</ecNumber>
    </recommendedName>
</protein>
<comment type="similarity">
    <text evidence="8">Belongs to the bacterial reverse transcriptase family.</text>
</comment>
<evidence type="ECO:0000256" key="5">
    <source>
        <dbReference type="ARBA" id="ARBA00022842"/>
    </source>
</evidence>
<keyword evidence="4" id="KW-0479">Metal-binding</keyword>
<keyword evidence="3" id="KW-0548">Nucleotidyltransferase</keyword>
<dbReference type="PRINTS" id="PR00866">
    <property type="entry name" value="RNADNAPOLMS"/>
</dbReference>
<keyword evidence="12" id="KW-1185">Reference proteome</keyword>
<keyword evidence="2" id="KW-0808">Transferase</keyword>
<dbReference type="InterPro" id="IPR043502">
    <property type="entry name" value="DNA/RNA_pol_sf"/>
</dbReference>
<dbReference type="PROSITE" id="PS50878">
    <property type="entry name" value="RT_POL"/>
    <property type="match status" value="1"/>
</dbReference>
<dbReference type="InterPro" id="IPR000477">
    <property type="entry name" value="RT_dom"/>
</dbReference>
<dbReference type="PANTHER" id="PTHR34047:SF7">
    <property type="entry name" value="RNA-DIRECTED DNA POLYMERASE"/>
    <property type="match status" value="1"/>
</dbReference>
<evidence type="ECO:0000256" key="2">
    <source>
        <dbReference type="ARBA" id="ARBA00022679"/>
    </source>
</evidence>
<evidence type="ECO:0000259" key="10">
    <source>
        <dbReference type="PROSITE" id="PS50878"/>
    </source>
</evidence>
<comment type="catalytic activity">
    <reaction evidence="9">
        <text>DNA(n) + a 2'-deoxyribonucleoside 5'-triphosphate = DNA(n+1) + diphosphate</text>
        <dbReference type="Rhea" id="RHEA:22508"/>
        <dbReference type="Rhea" id="RHEA-COMP:17339"/>
        <dbReference type="Rhea" id="RHEA-COMP:17340"/>
        <dbReference type="ChEBI" id="CHEBI:33019"/>
        <dbReference type="ChEBI" id="CHEBI:61560"/>
        <dbReference type="ChEBI" id="CHEBI:173112"/>
        <dbReference type="EC" id="2.7.7.49"/>
    </reaction>
</comment>
<keyword evidence="5" id="KW-0460">Magnesium</keyword>
<gene>
    <name evidence="11" type="ORF">FHS28_002721</name>
</gene>
<dbReference type="InterPro" id="IPR051083">
    <property type="entry name" value="GrpII_Intron_Splice-Mob/Def"/>
</dbReference>
<evidence type="ECO:0000256" key="4">
    <source>
        <dbReference type="ARBA" id="ARBA00022723"/>
    </source>
</evidence>
<evidence type="ECO:0000313" key="11">
    <source>
        <dbReference type="EMBL" id="MBB3195318.1"/>
    </source>
</evidence>
<comment type="caution">
    <text evidence="11">The sequence shown here is derived from an EMBL/GenBank/DDBJ whole genome shotgun (WGS) entry which is preliminary data.</text>
</comment>
<dbReference type="Proteomes" id="UP000574369">
    <property type="component" value="Unassembled WGS sequence"/>
</dbReference>
<evidence type="ECO:0000256" key="1">
    <source>
        <dbReference type="ARBA" id="ARBA00012493"/>
    </source>
</evidence>
<evidence type="ECO:0000256" key="7">
    <source>
        <dbReference type="ARBA" id="ARBA00023118"/>
    </source>
</evidence>